<protein>
    <submittedName>
        <fullName evidence="2">DUF4440 domain-containing protein</fullName>
    </submittedName>
</protein>
<dbReference type="Proteomes" id="UP000188836">
    <property type="component" value="Unassembled WGS sequence"/>
</dbReference>
<proteinExistence type="predicted"/>
<evidence type="ECO:0000313" key="3">
    <source>
        <dbReference type="Proteomes" id="UP000188836"/>
    </source>
</evidence>
<dbReference type="InterPro" id="IPR032710">
    <property type="entry name" value="NTF2-like_dom_sf"/>
</dbReference>
<dbReference type="OrthoDB" id="2887901at2"/>
<gene>
    <name evidence="2" type="ORF">B0T46_11475</name>
</gene>
<feature type="domain" description="SnoaL-like" evidence="1">
    <location>
        <begin position="12"/>
        <end position="135"/>
    </location>
</feature>
<dbReference type="STRING" id="1538463.B0T36_04150"/>
<sequence length="152" mass="16373">MNNRTASVDISRADDEAAVLRLLDEQASAWQAGDGAAFAATCTEDAVFVSVIGEHIVGRTALAAVMQQGFDGFMKDTRWSSPKQTTIRFPVADTAIVATDGLCVLRPGSDTCRPEDLSIQTRTAVRVAGRWLFASFQNTRIVSPGDLPQVEQ</sequence>
<name>A0A1W0B2U7_9NOCA</name>
<comment type="caution">
    <text evidence="2">The sequence shown here is derived from an EMBL/GenBank/DDBJ whole genome shotgun (WGS) entry which is preliminary data.</text>
</comment>
<dbReference type="InterPro" id="IPR037401">
    <property type="entry name" value="SnoaL-like"/>
</dbReference>
<dbReference type="NCBIfam" id="TIGR02246">
    <property type="entry name" value="SgcJ/EcaC family oxidoreductase"/>
    <property type="match status" value="1"/>
</dbReference>
<dbReference type="EMBL" id="MUMY01000008">
    <property type="protein sequence ID" value="ONM48653.1"/>
    <property type="molecule type" value="Genomic_DNA"/>
</dbReference>
<dbReference type="Gene3D" id="3.10.450.50">
    <property type="match status" value="1"/>
</dbReference>
<reference evidence="2 3" key="1">
    <citation type="journal article" date="2016" name="Antonie Van Leeuwenhoek">
        <title>Nocardia donostiensis sp. nov., isolated from human respiratory specimens.</title>
        <authorList>
            <person name="Ercibengoa M."/>
            <person name="Bell M."/>
            <person name="Marimon J.M."/>
            <person name="Humrighouse B."/>
            <person name="Klenk H.P."/>
            <person name="Potter G."/>
            <person name="Perez-Trallero E."/>
        </authorList>
    </citation>
    <scope>NUCLEOTIDE SEQUENCE [LARGE SCALE GENOMIC DNA]</scope>
    <source>
        <strain evidence="2 3">X1655</strain>
    </source>
</reference>
<keyword evidence="3" id="KW-1185">Reference proteome</keyword>
<accession>A0A1W0B2U7</accession>
<dbReference type="Pfam" id="PF13577">
    <property type="entry name" value="SnoaL_4"/>
    <property type="match status" value="1"/>
</dbReference>
<dbReference type="AlphaFoldDB" id="A0A1W0B2U7"/>
<dbReference type="RefSeq" id="WP_077116565.1">
    <property type="nucleotide sequence ID" value="NZ_LOKT01000002.1"/>
</dbReference>
<evidence type="ECO:0000259" key="1">
    <source>
        <dbReference type="Pfam" id="PF13577"/>
    </source>
</evidence>
<dbReference type="InterPro" id="IPR011944">
    <property type="entry name" value="Steroid_delta5-4_isomerase"/>
</dbReference>
<evidence type="ECO:0000313" key="2">
    <source>
        <dbReference type="EMBL" id="ONM48653.1"/>
    </source>
</evidence>
<dbReference type="SUPFAM" id="SSF54427">
    <property type="entry name" value="NTF2-like"/>
    <property type="match status" value="1"/>
</dbReference>
<organism evidence="2 3">
    <name type="scientific">Nocardia donostiensis</name>
    <dbReference type="NCBI Taxonomy" id="1538463"/>
    <lineage>
        <taxon>Bacteria</taxon>
        <taxon>Bacillati</taxon>
        <taxon>Actinomycetota</taxon>
        <taxon>Actinomycetes</taxon>
        <taxon>Mycobacteriales</taxon>
        <taxon>Nocardiaceae</taxon>
        <taxon>Nocardia</taxon>
    </lineage>
</organism>